<comment type="caution">
    <text evidence="1">The sequence shown here is derived from an EMBL/GenBank/DDBJ whole genome shotgun (WGS) entry which is preliminary data.</text>
</comment>
<organism evidence="1 2">
    <name type="scientific">Neocallimastix californiae</name>
    <dbReference type="NCBI Taxonomy" id="1754190"/>
    <lineage>
        <taxon>Eukaryota</taxon>
        <taxon>Fungi</taxon>
        <taxon>Fungi incertae sedis</taxon>
        <taxon>Chytridiomycota</taxon>
        <taxon>Chytridiomycota incertae sedis</taxon>
        <taxon>Neocallimastigomycetes</taxon>
        <taxon>Neocallimastigales</taxon>
        <taxon>Neocallimastigaceae</taxon>
        <taxon>Neocallimastix</taxon>
    </lineage>
</organism>
<dbReference type="AlphaFoldDB" id="A0A1Y2AAP1"/>
<protein>
    <submittedName>
        <fullName evidence="1">Uncharacterized protein</fullName>
    </submittedName>
</protein>
<reference evidence="1 2" key="1">
    <citation type="submission" date="2016-08" db="EMBL/GenBank/DDBJ databases">
        <title>A Parts List for Fungal Cellulosomes Revealed by Comparative Genomics.</title>
        <authorList>
            <consortium name="DOE Joint Genome Institute"/>
            <person name="Haitjema C.H."/>
            <person name="Gilmore S.P."/>
            <person name="Henske J.K."/>
            <person name="Solomon K.V."/>
            <person name="De Groot R."/>
            <person name="Kuo A."/>
            <person name="Mondo S.J."/>
            <person name="Salamov A.A."/>
            <person name="Labutti K."/>
            <person name="Zhao Z."/>
            <person name="Chiniquy J."/>
            <person name="Barry K."/>
            <person name="Brewer H.M."/>
            <person name="Purvine S.O."/>
            <person name="Wright A.T."/>
            <person name="Boxma B."/>
            <person name="Van Alen T."/>
            <person name="Hackstein J.H."/>
            <person name="Baker S.E."/>
            <person name="Grigoriev I.V."/>
            <person name="O'Malley M.A."/>
        </authorList>
    </citation>
    <scope>NUCLEOTIDE SEQUENCE [LARGE SCALE GENOMIC DNA]</scope>
    <source>
        <strain evidence="1 2">G1</strain>
    </source>
</reference>
<evidence type="ECO:0000313" key="2">
    <source>
        <dbReference type="Proteomes" id="UP000193920"/>
    </source>
</evidence>
<sequence length="121" mass="14204">MLNNICQNVNGIFIVLFMDYSLLNGNIDSICIQYRQRIDTQKNKFLDSLDKESPVYLLGTLRYVHKDGDNIMFVNIENSNLTKHYENAINSEKIIKIFEKYKFNMISQYSVEPFSFLNSSQ</sequence>
<dbReference type="EMBL" id="MCOG01000312">
    <property type="protein sequence ID" value="ORY19357.1"/>
    <property type="molecule type" value="Genomic_DNA"/>
</dbReference>
<gene>
    <name evidence="1" type="ORF">LY90DRAFT_517274</name>
</gene>
<evidence type="ECO:0000313" key="1">
    <source>
        <dbReference type="EMBL" id="ORY19357.1"/>
    </source>
</evidence>
<dbReference type="Proteomes" id="UP000193920">
    <property type="component" value="Unassembled WGS sequence"/>
</dbReference>
<keyword evidence="2" id="KW-1185">Reference proteome</keyword>
<accession>A0A1Y2AAP1</accession>
<name>A0A1Y2AAP1_9FUNG</name>
<proteinExistence type="predicted"/>